<proteinExistence type="predicted"/>
<comment type="caution">
    <text evidence="1">The sequence shown here is derived from an EMBL/GenBank/DDBJ whole genome shotgun (WGS) entry which is preliminary data.</text>
</comment>
<dbReference type="Gene3D" id="1.10.287.1080">
    <property type="entry name" value="MazG-like"/>
    <property type="match status" value="1"/>
</dbReference>
<accession>A0A1G2KPS1</accession>
<evidence type="ECO:0000313" key="1">
    <source>
        <dbReference type="EMBL" id="OHA00501.1"/>
    </source>
</evidence>
<name>A0A1G2KPS1_9BACT</name>
<dbReference type="AlphaFoldDB" id="A0A1G2KPS1"/>
<evidence type="ECO:0000313" key="2">
    <source>
        <dbReference type="Proteomes" id="UP000179023"/>
    </source>
</evidence>
<protein>
    <submittedName>
        <fullName evidence="1">Uncharacterized protein</fullName>
    </submittedName>
</protein>
<gene>
    <name evidence="1" type="ORF">A3C07_01465</name>
</gene>
<dbReference type="Proteomes" id="UP000179023">
    <property type="component" value="Unassembled WGS sequence"/>
</dbReference>
<dbReference type="EMBL" id="MHQI01000013">
    <property type="protein sequence ID" value="OHA00501.1"/>
    <property type="molecule type" value="Genomic_DNA"/>
</dbReference>
<sequence>MKKLQKEVGKFIKARQWHKDHPYDVLLNVHEEADEIWNVIKHLPNERTIRKIILGHKKEFDDGIGDLLFLVLKLAVMFDINAEKSVKRTLKEFSRRFPAKKLKGFHGNVRAGGIDYKYQKGVKRWG</sequence>
<dbReference type="STRING" id="1802270.A3C07_01465"/>
<dbReference type="SUPFAM" id="SSF101386">
    <property type="entry name" value="all-alpha NTP pyrophosphatases"/>
    <property type="match status" value="1"/>
</dbReference>
<organism evidence="1 2">
    <name type="scientific">Candidatus Sungbacteria bacterium RIFCSPHIGHO2_02_FULL_47_11</name>
    <dbReference type="NCBI Taxonomy" id="1802270"/>
    <lineage>
        <taxon>Bacteria</taxon>
        <taxon>Candidatus Sungiibacteriota</taxon>
    </lineage>
</organism>
<reference evidence="1 2" key="1">
    <citation type="journal article" date="2016" name="Nat. Commun.">
        <title>Thousands of microbial genomes shed light on interconnected biogeochemical processes in an aquifer system.</title>
        <authorList>
            <person name="Anantharaman K."/>
            <person name="Brown C.T."/>
            <person name="Hug L.A."/>
            <person name="Sharon I."/>
            <person name="Castelle C.J."/>
            <person name="Probst A.J."/>
            <person name="Thomas B.C."/>
            <person name="Singh A."/>
            <person name="Wilkins M.J."/>
            <person name="Karaoz U."/>
            <person name="Brodie E.L."/>
            <person name="Williams K.H."/>
            <person name="Hubbard S.S."/>
            <person name="Banfield J.F."/>
        </authorList>
    </citation>
    <scope>NUCLEOTIDE SEQUENCE [LARGE SCALE GENOMIC DNA]</scope>
</reference>